<sequence length="197" mass="20366">MGRISLVGCVRGGAHRPAPTLAPIIHAGSSRTARGGNRAARLEAARWWELRHLLSPPPPPHPRPRRSLLSSLPAALMAASMVLVSVRFKAAGMVGAEASHLIVGASSNLVGAAFPPSPILCRLIPTLPSSNLATASSPFSAPPPPWPPHPRPPLLRPCRHLLSSLPAVLRVAVRLMATSTVLGSAAKLLAASAALGS</sequence>
<gene>
    <name evidence="1" type="primary">P0698A10.30</name>
</gene>
<reference evidence="1" key="1">
    <citation type="journal article" date="2002" name="Nature">
        <title>The genome sequence and structure of rice chromosome 1.</title>
        <authorList>
            <person name="Sasaki T."/>
            <person name="Matsumoto T."/>
            <person name="Yamamoto K."/>
            <person name="Sakata K."/>
            <person name="Baba T."/>
            <person name="Katayose Y."/>
            <person name="Wu J."/>
            <person name="Niimura Y."/>
            <person name="Cheng Z."/>
            <person name="Nagamura Y."/>
            <person name="Antonio B.A."/>
            <person name="Kanamori H."/>
            <person name="Hosokawa S."/>
            <person name="Masukawa M."/>
            <person name="Arikawa K."/>
            <person name="Chiden Y."/>
            <person name="Hayashi M."/>
            <person name="Okamoto M."/>
            <person name="Ando T."/>
            <person name="Aoki H."/>
            <person name="Arita K."/>
            <person name="Hamada M."/>
            <person name="Harada C."/>
            <person name="Hijishita S."/>
            <person name="Honda M."/>
            <person name="Ichikawa Y."/>
            <person name="Idonuma A."/>
            <person name="Iijima M."/>
            <person name="Ikeda M."/>
            <person name="Ikeno M."/>
            <person name="Itoh S."/>
            <person name="Itoh T."/>
            <person name="Itoh Y."/>
            <person name="Itoh Y."/>
            <person name="Iwabuchi A."/>
            <person name="Kamiya K."/>
            <person name="Karasawa W."/>
            <person name="Katagiri S."/>
            <person name="Kikuta A."/>
            <person name="Kobayashi N."/>
            <person name="Kono I."/>
            <person name="Machita K."/>
            <person name="Maehara T."/>
            <person name="Mizuno H."/>
            <person name="Mizubayashi T."/>
            <person name="Mukai Y."/>
            <person name="Nagasaki H."/>
            <person name="Nakashima M."/>
            <person name="Nakama Y."/>
            <person name="Nakamichi Y."/>
            <person name="Nakamura M."/>
            <person name="Namiki N."/>
            <person name="Negishi M."/>
            <person name="Ohta I."/>
            <person name="Ono N."/>
            <person name="Saji S."/>
            <person name="Sakai K."/>
            <person name="Shibata M."/>
            <person name="Shimokawa T."/>
            <person name="Shomura A."/>
            <person name="Song J."/>
            <person name="Takazaki Y."/>
            <person name="Terasawa K."/>
            <person name="Tsuji K."/>
            <person name="Waki K."/>
            <person name="Yamagata H."/>
            <person name="Yamane H."/>
            <person name="Yoshiki S."/>
            <person name="Yoshihara R."/>
            <person name="Yukawa K."/>
            <person name="Zhong H."/>
            <person name="Iwama H."/>
            <person name="Endo T."/>
            <person name="Ito H."/>
            <person name="Hahn J.H."/>
            <person name="Kim H.I."/>
            <person name="Eun M.Y."/>
            <person name="Yano M."/>
            <person name="Jiang J."/>
            <person name="Gojobori T."/>
        </authorList>
    </citation>
    <scope>NUCLEOTIDE SEQUENCE [LARGE SCALE GENOMIC DNA]</scope>
</reference>
<dbReference type="EMBL" id="AP003297">
    <property type="protein sequence ID" value="BAD82091.1"/>
    <property type="molecule type" value="Genomic_DNA"/>
</dbReference>
<dbReference type="AlphaFoldDB" id="Q5N8X2"/>
<proteinExistence type="predicted"/>
<protein>
    <submittedName>
        <fullName evidence="1">Uncharacterized protein</fullName>
    </submittedName>
</protein>
<organism evidence="1">
    <name type="scientific">Oryza sativa subsp. japonica</name>
    <name type="common">Rice</name>
    <dbReference type="NCBI Taxonomy" id="39947"/>
    <lineage>
        <taxon>Eukaryota</taxon>
        <taxon>Viridiplantae</taxon>
        <taxon>Streptophyta</taxon>
        <taxon>Embryophyta</taxon>
        <taxon>Tracheophyta</taxon>
        <taxon>Spermatophyta</taxon>
        <taxon>Magnoliopsida</taxon>
        <taxon>Liliopsida</taxon>
        <taxon>Poales</taxon>
        <taxon>Poaceae</taxon>
        <taxon>BOP clade</taxon>
        <taxon>Oryzoideae</taxon>
        <taxon>Oryzeae</taxon>
        <taxon>Oryzinae</taxon>
        <taxon>Oryza</taxon>
        <taxon>Oryza sativa</taxon>
    </lineage>
</organism>
<accession>Q5N8X2</accession>
<evidence type="ECO:0000313" key="1">
    <source>
        <dbReference type="EMBL" id="BAD82091.1"/>
    </source>
</evidence>
<dbReference type="Proteomes" id="UP000817658">
    <property type="component" value="Chromosome 1"/>
</dbReference>
<name>Q5N8X2_ORYSJ</name>